<comment type="caution">
    <text evidence="1">The sequence shown here is derived from an EMBL/GenBank/DDBJ whole genome shotgun (WGS) entry which is preliminary data.</text>
</comment>
<sequence>MAYTLEQLSDDIRAALKADPGVGGKQAVVKLVSKVLLDKDFVEKHLRAEDCKPRKVLYEDPELGFCVCGHVYEKPAHGAPHDHGSSWAIYGLAVGDTEMTDWRIVRKGDGETPSLVEPEKVYVLRPGDAHFYDVGVVHSPKRDGLTKLVRIEGANLDRIKRSNIKAAAKVDA</sequence>
<organism evidence="1 2">
    <name type="scientific">Reyranella soli</name>
    <dbReference type="NCBI Taxonomy" id="1230389"/>
    <lineage>
        <taxon>Bacteria</taxon>
        <taxon>Pseudomonadati</taxon>
        <taxon>Pseudomonadota</taxon>
        <taxon>Alphaproteobacteria</taxon>
        <taxon>Hyphomicrobiales</taxon>
        <taxon>Reyranellaceae</taxon>
        <taxon>Reyranella</taxon>
    </lineage>
</organism>
<evidence type="ECO:0000313" key="1">
    <source>
        <dbReference type="EMBL" id="GEP56416.1"/>
    </source>
</evidence>
<dbReference type="InterPro" id="IPR014710">
    <property type="entry name" value="RmlC-like_jellyroll"/>
</dbReference>
<dbReference type="RefSeq" id="WP_147150492.1">
    <property type="nucleotide sequence ID" value="NZ_BKAJ01000065.1"/>
</dbReference>
<name>A0A512NBU0_9HYPH</name>
<dbReference type="InterPro" id="IPR011051">
    <property type="entry name" value="RmlC_Cupin_sf"/>
</dbReference>
<keyword evidence="2" id="KW-1185">Reference proteome</keyword>
<gene>
    <name evidence="1" type="ORF">RSO01_35820</name>
</gene>
<evidence type="ECO:0000313" key="2">
    <source>
        <dbReference type="Proteomes" id="UP000321058"/>
    </source>
</evidence>
<reference evidence="1 2" key="1">
    <citation type="submission" date="2019-07" db="EMBL/GenBank/DDBJ databases">
        <title>Whole genome shotgun sequence of Reyranella soli NBRC 108950.</title>
        <authorList>
            <person name="Hosoyama A."/>
            <person name="Uohara A."/>
            <person name="Ohji S."/>
            <person name="Ichikawa N."/>
        </authorList>
    </citation>
    <scope>NUCLEOTIDE SEQUENCE [LARGE SCALE GENOMIC DNA]</scope>
    <source>
        <strain evidence="1 2">NBRC 108950</strain>
    </source>
</reference>
<accession>A0A512NBU0</accession>
<protein>
    <recommendedName>
        <fullName evidence="3">Cysteine dioxygenase</fullName>
    </recommendedName>
</protein>
<dbReference type="Proteomes" id="UP000321058">
    <property type="component" value="Unassembled WGS sequence"/>
</dbReference>
<dbReference type="Gene3D" id="2.60.120.10">
    <property type="entry name" value="Jelly Rolls"/>
    <property type="match status" value="1"/>
</dbReference>
<dbReference type="AlphaFoldDB" id="A0A512NBU0"/>
<dbReference type="EMBL" id="BKAJ01000065">
    <property type="protein sequence ID" value="GEP56416.1"/>
    <property type="molecule type" value="Genomic_DNA"/>
</dbReference>
<proteinExistence type="predicted"/>
<dbReference type="OrthoDB" id="5732427at2"/>
<dbReference type="SUPFAM" id="SSF51182">
    <property type="entry name" value="RmlC-like cupins"/>
    <property type="match status" value="1"/>
</dbReference>
<evidence type="ECO:0008006" key="3">
    <source>
        <dbReference type="Google" id="ProtNLM"/>
    </source>
</evidence>